<dbReference type="InterPro" id="IPR002586">
    <property type="entry name" value="CobQ/CobB/MinD/ParA_Nub-bd_dom"/>
</dbReference>
<dbReference type="STRING" id="1754190.A0A1Y2ETU7"/>
<dbReference type="OrthoDB" id="2435174at2759"/>
<accession>A0A1Y2ETU7</accession>
<dbReference type="EMBL" id="MCOG01000027">
    <property type="protein sequence ID" value="ORY74978.1"/>
    <property type="molecule type" value="Genomic_DNA"/>
</dbReference>
<dbReference type="InterPro" id="IPR050678">
    <property type="entry name" value="DNA_Partitioning_ATPase"/>
</dbReference>
<protein>
    <submittedName>
        <fullName evidence="2">Putative para protein</fullName>
    </submittedName>
</protein>
<reference evidence="2 3" key="1">
    <citation type="submission" date="2016-08" db="EMBL/GenBank/DDBJ databases">
        <title>A Parts List for Fungal Cellulosomes Revealed by Comparative Genomics.</title>
        <authorList>
            <consortium name="DOE Joint Genome Institute"/>
            <person name="Haitjema C.H."/>
            <person name="Gilmore S.P."/>
            <person name="Henske J.K."/>
            <person name="Solomon K.V."/>
            <person name="De Groot R."/>
            <person name="Kuo A."/>
            <person name="Mondo S.J."/>
            <person name="Salamov A.A."/>
            <person name="Labutti K."/>
            <person name="Zhao Z."/>
            <person name="Chiniquy J."/>
            <person name="Barry K."/>
            <person name="Brewer H.M."/>
            <person name="Purvine S.O."/>
            <person name="Wright A.T."/>
            <person name="Boxma B."/>
            <person name="Van Alen T."/>
            <person name="Hackstein J.H."/>
            <person name="Baker S.E."/>
            <person name="Grigoriev I.V."/>
            <person name="O'Malley M.A."/>
        </authorList>
    </citation>
    <scope>NUCLEOTIDE SEQUENCE [LARGE SCALE GENOMIC DNA]</scope>
    <source>
        <strain evidence="2 3">G1</strain>
    </source>
</reference>
<dbReference type="Pfam" id="PF01656">
    <property type="entry name" value="CbiA"/>
    <property type="match status" value="1"/>
</dbReference>
<dbReference type="Gene3D" id="3.40.50.300">
    <property type="entry name" value="P-loop containing nucleotide triphosphate hydrolases"/>
    <property type="match status" value="1"/>
</dbReference>
<dbReference type="PANTHER" id="PTHR13696">
    <property type="entry name" value="P-LOOP CONTAINING NUCLEOSIDE TRIPHOSPHATE HYDROLASE"/>
    <property type="match status" value="1"/>
</dbReference>
<dbReference type="InterPro" id="IPR027417">
    <property type="entry name" value="P-loop_NTPase"/>
</dbReference>
<dbReference type="Proteomes" id="UP000193920">
    <property type="component" value="Unassembled WGS sequence"/>
</dbReference>
<feature type="domain" description="CobQ/CobB/MinD/ParA nucleotide binding" evidence="1">
    <location>
        <begin position="6"/>
        <end position="187"/>
    </location>
</feature>
<evidence type="ECO:0000313" key="3">
    <source>
        <dbReference type="Proteomes" id="UP000193920"/>
    </source>
</evidence>
<organism evidence="2 3">
    <name type="scientific">Neocallimastix californiae</name>
    <dbReference type="NCBI Taxonomy" id="1754190"/>
    <lineage>
        <taxon>Eukaryota</taxon>
        <taxon>Fungi</taxon>
        <taxon>Fungi incertae sedis</taxon>
        <taxon>Chytridiomycota</taxon>
        <taxon>Chytridiomycota incertae sedis</taxon>
        <taxon>Neocallimastigomycetes</taxon>
        <taxon>Neocallimastigales</taxon>
        <taxon>Neocallimastigaceae</taxon>
        <taxon>Neocallimastix</taxon>
    </lineage>
</organism>
<sequence>MTAKVITLATSKGGAGKSTLVRNLAAYWVNLGFRVAIIDADPQGSIINRHSSVGVLEKLTVLANPEETVGNTVKEIVNDFDYILIDTGGFRNKTTVMALLAYQYAIIPLKPSSDDFVAAAKTLSLIKELNRIPERLDRPIMYRMILTMSQQGTIIARNVRLELQKMGFLVLNAEMYHRVAYPEAAISGTSPCITDPDGAAARDVAKIAAELGQAFEW</sequence>
<gene>
    <name evidence="2" type="ORF">LY90DRAFT_632960</name>
</gene>
<evidence type="ECO:0000259" key="1">
    <source>
        <dbReference type="Pfam" id="PF01656"/>
    </source>
</evidence>
<dbReference type="PIRSF" id="PIRSF009320">
    <property type="entry name" value="Nuc_binding_HP_1000"/>
    <property type="match status" value="1"/>
</dbReference>
<dbReference type="CDD" id="cd02042">
    <property type="entry name" value="ParAB_family"/>
    <property type="match status" value="1"/>
</dbReference>
<proteinExistence type="predicted"/>
<dbReference type="SUPFAM" id="SSF52540">
    <property type="entry name" value="P-loop containing nucleoside triphosphate hydrolases"/>
    <property type="match status" value="1"/>
</dbReference>
<keyword evidence="3" id="KW-1185">Reference proteome</keyword>
<dbReference type="PANTHER" id="PTHR13696:SF96">
    <property type="entry name" value="COBQ_COBB_MIND_PARA NUCLEOTIDE BINDING DOMAIN-CONTAINING PROTEIN"/>
    <property type="match status" value="1"/>
</dbReference>
<name>A0A1Y2ETU7_9FUNG</name>
<dbReference type="AlphaFoldDB" id="A0A1Y2ETU7"/>
<evidence type="ECO:0000313" key="2">
    <source>
        <dbReference type="EMBL" id="ORY74978.1"/>
    </source>
</evidence>
<comment type="caution">
    <text evidence="2">The sequence shown here is derived from an EMBL/GenBank/DDBJ whole genome shotgun (WGS) entry which is preliminary data.</text>
</comment>